<evidence type="ECO:0000256" key="5">
    <source>
        <dbReference type="SAM" id="SignalP"/>
    </source>
</evidence>
<sequence>MLLTSLVFLAATAWAAPTSDADAVCSYLVDKYPRYVAWDPLNINGYKTAANASKWANAHTAYWDRRNQYNRATCAFFPSNAEMVSDAVKQLNKYTNAPFAIKSGGHQFNKGFSSVDKGVLISFNENLSSAVRSSDGNSFVVGSGARWGDVYTEAGKTNQVVVGGRLSHIGVGGFTLGGGLSYYSAQYGLACDNVLNYEAVLPDGTIANINAQSTEYSDLFWALKGGGNRFAIVTRFTLKAHPAGVNGQVWGGTRTYAAENRAQIFDSLSKFVANYPDKKAALIPTHDFTLGVLDVLIVFMFYDGPDPGNVFADFDKIPSISSSTEAKTYREMTDEAGGASVQGFSTAARVTTFPNMPPEQMNAFYEEHFQVYAKRSLNNTVRDLDLQVLTFTPQPLSRVVAQASQDAGGNTLGLDPKYGDRIWIENDVIWLNPLCDNACPTYLKDAADTMVAYQAKTFPGAGPTNFQSGDKNFASYNPLFMNDAADYQNVYASYGSENEARLKSIQKKYDPNGFMFRQGGFKFF</sequence>
<dbReference type="PROSITE" id="PS51387">
    <property type="entry name" value="FAD_PCMH"/>
    <property type="match status" value="1"/>
</dbReference>
<reference evidence="7" key="1">
    <citation type="journal article" date="2020" name="Stud. Mycol.">
        <title>101 Dothideomycetes genomes: a test case for predicting lifestyles and emergence of pathogens.</title>
        <authorList>
            <person name="Haridas S."/>
            <person name="Albert R."/>
            <person name="Binder M."/>
            <person name="Bloem J."/>
            <person name="Labutti K."/>
            <person name="Salamov A."/>
            <person name="Andreopoulos B."/>
            <person name="Baker S."/>
            <person name="Barry K."/>
            <person name="Bills G."/>
            <person name="Bluhm B."/>
            <person name="Cannon C."/>
            <person name="Castanera R."/>
            <person name="Culley D."/>
            <person name="Daum C."/>
            <person name="Ezra D."/>
            <person name="Gonzalez J."/>
            <person name="Henrissat B."/>
            <person name="Kuo A."/>
            <person name="Liang C."/>
            <person name="Lipzen A."/>
            <person name="Lutzoni F."/>
            <person name="Magnuson J."/>
            <person name="Mondo S."/>
            <person name="Nolan M."/>
            <person name="Ohm R."/>
            <person name="Pangilinan J."/>
            <person name="Park H.-J."/>
            <person name="Ramirez L."/>
            <person name="Alfaro M."/>
            <person name="Sun H."/>
            <person name="Tritt A."/>
            <person name="Yoshinaga Y."/>
            <person name="Zwiers L.-H."/>
            <person name="Turgeon B."/>
            <person name="Goodwin S."/>
            <person name="Spatafora J."/>
            <person name="Crous P."/>
            <person name="Grigoriev I."/>
        </authorList>
    </citation>
    <scope>NUCLEOTIDE SEQUENCE</scope>
    <source>
        <strain evidence="7">CBS 121739</strain>
    </source>
</reference>
<dbReference type="InterPro" id="IPR006094">
    <property type="entry name" value="Oxid_FAD_bind_N"/>
</dbReference>
<feature type="domain" description="FAD-binding PCMH-type" evidence="6">
    <location>
        <begin position="68"/>
        <end position="243"/>
    </location>
</feature>
<dbReference type="OrthoDB" id="2151789at2759"/>
<dbReference type="SUPFAM" id="SSF56176">
    <property type="entry name" value="FAD-binding/transporter-associated domain-like"/>
    <property type="match status" value="1"/>
</dbReference>
<proteinExistence type="inferred from homology"/>
<feature type="chain" id="PRO_5025664995" evidence="5">
    <location>
        <begin position="16"/>
        <end position="524"/>
    </location>
</feature>
<accession>A0A6A6VUD5</accession>
<dbReference type="GO" id="GO:0071949">
    <property type="term" value="F:FAD binding"/>
    <property type="evidence" value="ECO:0007669"/>
    <property type="project" value="InterPro"/>
</dbReference>
<dbReference type="Gene3D" id="3.30.465.10">
    <property type="match status" value="1"/>
</dbReference>
<name>A0A6A6VUD5_9PEZI</name>
<evidence type="ECO:0000256" key="4">
    <source>
        <dbReference type="ARBA" id="ARBA00023002"/>
    </source>
</evidence>
<protein>
    <submittedName>
        <fullName evidence="7">FAD-binding domain-containing protein</fullName>
    </submittedName>
</protein>
<keyword evidence="3" id="KW-0274">FAD</keyword>
<dbReference type="Pfam" id="PF01565">
    <property type="entry name" value="FAD_binding_4"/>
    <property type="match status" value="1"/>
</dbReference>
<dbReference type="EMBL" id="ML996584">
    <property type="protein sequence ID" value="KAF2753344.1"/>
    <property type="molecule type" value="Genomic_DNA"/>
</dbReference>
<dbReference type="InterPro" id="IPR036318">
    <property type="entry name" value="FAD-bd_PCMH-like_sf"/>
</dbReference>
<dbReference type="GO" id="GO:0016491">
    <property type="term" value="F:oxidoreductase activity"/>
    <property type="evidence" value="ECO:0007669"/>
    <property type="project" value="UniProtKB-KW"/>
</dbReference>
<dbReference type="InterPro" id="IPR016169">
    <property type="entry name" value="FAD-bd_PCMH_sub2"/>
</dbReference>
<keyword evidence="5" id="KW-0732">Signal</keyword>
<keyword evidence="4" id="KW-0560">Oxidoreductase</keyword>
<dbReference type="InterPro" id="IPR050416">
    <property type="entry name" value="FAD-linked_Oxidoreductase"/>
</dbReference>
<gene>
    <name evidence="7" type="ORF">EJ05DRAFT_533583</name>
</gene>
<evidence type="ECO:0000313" key="7">
    <source>
        <dbReference type="EMBL" id="KAF2753344.1"/>
    </source>
</evidence>
<evidence type="ECO:0000256" key="2">
    <source>
        <dbReference type="ARBA" id="ARBA00022630"/>
    </source>
</evidence>
<dbReference type="PANTHER" id="PTHR42973:SF13">
    <property type="entry name" value="FAD-BINDING PCMH-TYPE DOMAIN-CONTAINING PROTEIN"/>
    <property type="match status" value="1"/>
</dbReference>
<evidence type="ECO:0000256" key="3">
    <source>
        <dbReference type="ARBA" id="ARBA00022827"/>
    </source>
</evidence>
<dbReference type="GeneID" id="54490185"/>
<evidence type="ECO:0000256" key="1">
    <source>
        <dbReference type="ARBA" id="ARBA00005466"/>
    </source>
</evidence>
<keyword evidence="8" id="KW-1185">Reference proteome</keyword>
<organism evidence="7 8">
    <name type="scientific">Pseudovirgaria hyperparasitica</name>
    <dbReference type="NCBI Taxonomy" id="470096"/>
    <lineage>
        <taxon>Eukaryota</taxon>
        <taxon>Fungi</taxon>
        <taxon>Dikarya</taxon>
        <taxon>Ascomycota</taxon>
        <taxon>Pezizomycotina</taxon>
        <taxon>Dothideomycetes</taxon>
        <taxon>Dothideomycetes incertae sedis</taxon>
        <taxon>Acrospermales</taxon>
        <taxon>Acrospermaceae</taxon>
        <taxon>Pseudovirgaria</taxon>
    </lineage>
</organism>
<dbReference type="AlphaFoldDB" id="A0A6A6VUD5"/>
<feature type="signal peptide" evidence="5">
    <location>
        <begin position="1"/>
        <end position="15"/>
    </location>
</feature>
<dbReference type="RefSeq" id="XP_033595795.1">
    <property type="nucleotide sequence ID" value="XM_033749131.1"/>
</dbReference>
<dbReference type="PANTHER" id="PTHR42973">
    <property type="entry name" value="BINDING OXIDOREDUCTASE, PUTATIVE (AFU_ORTHOLOGUE AFUA_1G17690)-RELATED"/>
    <property type="match status" value="1"/>
</dbReference>
<evidence type="ECO:0000259" key="6">
    <source>
        <dbReference type="PROSITE" id="PS51387"/>
    </source>
</evidence>
<evidence type="ECO:0000313" key="8">
    <source>
        <dbReference type="Proteomes" id="UP000799437"/>
    </source>
</evidence>
<keyword evidence="2" id="KW-0285">Flavoprotein</keyword>
<comment type="similarity">
    <text evidence="1">Belongs to the oxygen-dependent FAD-linked oxidoreductase family.</text>
</comment>
<dbReference type="Proteomes" id="UP000799437">
    <property type="component" value="Unassembled WGS sequence"/>
</dbReference>
<dbReference type="InterPro" id="IPR016166">
    <property type="entry name" value="FAD-bd_PCMH"/>
</dbReference>